<keyword evidence="2" id="KW-1185">Reference proteome</keyword>
<evidence type="ECO:0000313" key="1">
    <source>
        <dbReference type="EMBL" id="CAB0010284.1"/>
    </source>
</evidence>
<dbReference type="Proteomes" id="UP000479000">
    <property type="component" value="Unassembled WGS sequence"/>
</dbReference>
<evidence type="ECO:0000313" key="2">
    <source>
        <dbReference type="Proteomes" id="UP000479000"/>
    </source>
</evidence>
<organism evidence="1 2">
    <name type="scientific">Nesidiocoris tenuis</name>
    <dbReference type="NCBI Taxonomy" id="355587"/>
    <lineage>
        <taxon>Eukaryota</taxon>
        <taxon>Metazoa</taxon>
        <taxon>Ecdysozoa</taxon>
        <taxon>Arthropoda</taxon>
        <taxon>Hexapoda</taxon>
        <taxon>Insecta</taxon>
        <taxon>Pterygota</taxon>
        <taxon>Neoptera</taxon>
        <taxon>Paraneoptera</taxon>
        <taxon>Hemiptera</taxon>
        <taxon>Heteroptera</taxon>
        <taxon>Panheteroptera</taxon>
        <taxon>Cimicomorpha</taxon>
        <taxon>Miridae</taxon>
        <taxon>Dicyphina</taxon>
        <taxon>Nesidiocoris</taxon>
    </lineage>
</organism>
<sequence>MSSQNWVIAMKIRQVHRSKLKELVDPKTKNDGIQKSVIRIRPVGSNMKSQFLTLPQQQQ</sequence>
<name>A0A6H5H304_9HEMI</name>
<proteinExistence type="predicted"/>
<protein>
    <submittedName>
        <fullName evidence="1">Uncharacterized protein</fullName>
    </submittedName>
</protein>
<reference evidence="1 2" key="1">
    <citation type="submission" date="2020-02" db="EMBL/GenBank/DDBJ databases">
        <authorList>
            <person name="Ferguson B K."/>
        </authorList>
    </citation>
    <scope>NUCLEOTIDE SEQUENCE [LARGE SCALE GENOMIC DNA]</scope>
</reference>
<dbReference type="EMBL" id="CADCXU010022958">
    <property type="protein sequence ID" value="CAB0010284.1"/>
    <property type="molecule type" value="Genomic_DNA"/>
</dbReference>
<feature type="non-terminal residue" evidence="1">
    <location>
        <position position="59"/>
    </location>
</feature>
<dbReference type="AlphaFoldDB" id="A0A6H5H304"/>
<gene>
    <name evidence="1" type="ORF">NTEN_LOCUS15330</name>
</gene>
<accession>A0A6H5H304</accession>